<dbReference type="PRINTS" id="PR00502">
    <property type="entry name" value="NUDIXFAMILY"/>
</dbReference>
<evidence type="ECO:0000256" key="7">
    <source>
        <dbReference type="RuleBase" id="RU003476"/>
    </source>
</evidence>
<feature type="domain" description="Nudix hydrolase" evidence="9">
    <location>
        <begin position="89"/>
        <end position="236"/>
    </location>
</feature>
<dbReference type="NCBIfam" id="NF001936">
    <property type="entry name" value="PRK00714.1-3"/>
    <property type="match status" value="1"/>
</dbReference>
<dbReference type="AlphaFoldDB" id="A0A0C9QNT5"/>
<keyword evidence="4 7" id="KW-0378">Hydrolase</keyword>
<evidence type="ECO:0000256" key="1">
    <source>
        <dbReference type="ARBA" id="ARBA00001936"/>
    </source>
</evidence>
<dbReference type="PROSITE" id="PS51462">
    <property type="entry name" value="NUDIX"/>
    <property type="match status" value="1"/>
</dbReference>
<organism evidence="10">
    <name type="scientific">Wollemia nobilis</name>
    <dbReference type="NCBI Taxonomy" id="56998"/>
    <lineage>
        <taxon>Eukaryota</taxon>
        <taxon>Viridiplantae</taxon>
        <taxon>Streptophyta</taxon>
        <taxon>Embryophyta</taxon>
        <taxon>Tracheophyta</taxon>
        <taxon>Spermatophyta</taxon>
        <taxon>Pinopsida</taxon>
        <taxon>Pinidae</taxon>
        <taxon>Conifers II</taxon>
        <taxon>Araucariales</taxon>
        <taxon>Araucariaceae</taxon>
        <taxon>Wollemia</taxon>
    </lineage>
</organism>
<dbReference type="GO" id="GO:0019693">
    <property type="term" value="P:ribose phosphate metabolic process"/>
    <property type="evidence" value="ECO:0007669"/>
    <property type="project" value="TreeGrafter"/>
</dbReference>
<dbReference type="PANTHER" id="PTHR11839">
    <property type="entry name" value="UDP/ADP-SUGAR PYROPHOSPHATASE"/>
    <property type="match status" value="1"/>
</dbReference>
<reference evidence="10" key="1">
    <citation type="submission" date="2015-02" db="EMBL/GenBank/DDBJ databases">
        <title>A transcriptome of Wollemia nobilis - a relic of Gondwana.</title>
        <authorList>
            <person name="Chia J.Y."/>
            <person name="Leong Y.S."/>
            <person name="Abdul Karim S."/>
            <person name="Wan Azmi N."/>
            <person name="Hercus R."/>
            <person name="Croft L."/>
        </authorList>
    </citation>
    <scope>NUCLEOTIDE SEQUENCE</scope>
    <source>
        <strain evidence="10">MaeBrown</strain>
        <tissue evidence="10">Leaf</tissue>
    </source>
</reference>
<keyword evidence="3" id="KW-0479">Metal-binding</keyword>
<dbReference type="InterPro" id="IPR020476">
    <property type="entry name" value="Nudix_hydrolase"/>
</dbReference>
<dbReference type="GO" id="GO:0034432">
    <property type="term" value="F:bis(5'-adenosyl)-pentaphosphatase activity"/>
    <property type="evidence" value="ECO:0007669"/>
    <property type="project" value="TreeGrafter"/>
</dbReference>
<evidence type="ECO:0000256" key="2">
    <source>
        <dbReference type="ARBA" id="ARBA00005582"/>
    </source>
</evidence>
<feature type="signal peptide" evidence="8">
    <location>
        <begin position="1"/>
        <end position="18"/>
    </location>
</feature>
<dbReference type="CDD" id="cd03671">
    <property type="entry name" value="NUDIX_Ap4A_hydrolase_plant_like"/>
    <property type="match status" value="1"/>
</dbReference>
<dbReference type="SUPFAM" id="SSF55811">
    <property type="entry name" value="Nudix"/>
    <property type="match status" value="1"/>
</dbReference>
<dbReference type="GO" id="GO:0046872">
    <property type="term" value="F:metal ion binding"/>
    <property type="evidence" value="ECO:0007669"/>
    <property type="project" value="UniProtKB-KW"/>
</dbReference>
<dbReference type="FunFam" id="3.90.79.10:FF:000032">
    <property type="entry name" value="Nudix hydrolase 25"/>
    <property type="match status" value="1"/>
</dbReference>
<dbReference type="Pfam" id="PF00293">
    <property type="entry name" value="NUDIX"/>
    <property type="match status" value="1"/>
</dbReference>
<keyword evidence="6" id="KW-0464">Manganese</keyword>
<dbReference type="PANTHER" id="PTHR11839:SF22">
    <property type="entry name" value="NUDIX HYDROLASE 26, CHLOROPLASTIC"/>
    <property type="match status" value="1"/>
</dbReference>
<dbReference type="HAMAP" id="MF_00298">
    <property type="entry name" value="Nudix_RppH"/>
    <property type="match status" value="1"/>
</dbReference>
<dbReference type="InterPro" id="IPR022927">
    <property type="entry name" value="RppH"/>
</dbReference>
<dbReference type="InterPro" id="IPR000086">
    <property type="entry name" value="NUDIX_hydrolase_dom"/>
</dbReference>
<proteinExistence type="inferred from homology"/>
<dbReference type="GO" id="GO:0006753">
    <property type="term" value="P:nucleoside phosphate metabolic process"/>
    <property type="evidence" value="ECO:0007669"/>
    <property type="project" value="TreeGrafter"/>
</dbReference>
<evidence type="ECO:0000256" key="4">
    <source>
        <dbReference type="ARBA" id="ARBA00022801"/>
    </source>
</evidence>
<protein>
    <submittedName>
        <fullName evidence="10">TSA: Wollemia nobilis Ref_Wollemi_Transcript_15601_1067 transcribed RNA sequence</fullName>
    </submittedName>
</protein>
<dbReference type="Gene3D" id="3.90.79.10">
    <property type="entry name" value="Nucleoside Triphosphate Pyrophosphohydrolase"/>
    <property type="match status" value="1"/>
</dbReference>
<keyword evidence="5" id="KW-0460">Magnesium</keyword>
<sequence length="246" mass="27729">MVAWCRATLLSPLSLGLAPPLSTSFRQFPPRFKFWCTGFNNSDVNNVKNLMLCVKRGLEAKNSQYGYYYRGYRVAVDNSAISMDGPPPGYRPNVGVCLVNSNDQVFVASRLDVPGAWQMPQGGVDERETPRDAAIRELREETGVTSAEILAEVPHWLTYDFPPAVKEKIDRLWGGDWKGQAQKWFLLKFTGGEDEINLAGDGTEAAEFSDWTWMPPDQVIEQAVDFKRPVYEQVFRFFGPHLGAQL</sequence>
<dbReference type="InterPro" id="IPR020084">
    <property type="entry name" value="NUDIX_hydrolase_CS"/>
</dbReference>
<dbReference type="NCBIfam" id="NF001938">
    <property type="entry name" value="PRK00714.1-5"/>
    <property type="match status" value="1"/>
</dbReference>
<evidence type="ECO:0000256" key="6">
    <source>
        <dbReference type="ARBA" id="ARBA00023211"/>
    </source>
</evidence>
<evidence type="ECO:0000256" key="5">
    <source>
        <dbReference type="ARBA" id="ARBA00022842"/>
    </source>
</evidence>
<evidence type="ECO:0000259" key="9">
    <source>
        <dbReference type="PROSITE" id="PS51462"/>
    </source>
</evidence>
<dbReference type="PROSITE" id="PS00893">
    <property type="entry name" value="NUDIX_BOX"/>
    <property type="match status" value="1"/>
</dbReference>
<evidence type="ECO:0000256" key="3">
    <source>
        <dbReference type="ARBA" id="ARBA00022723"/>
    </source>
</evidence>
<evidence type="ECO:0000313" key="10">
    <source>
        <dbReference type="EMBL" id="JAG86395.1"/>
    </source>
</evidence>
<evidence type="ECO:0000256" key="8">
    <source>
        <dbReference type="SAM" id="SignalP"/>
    </source>
</evidence>
<dbReference type="GO" id="GO:0009507">
    <property type="term" value="C:chloroplast"/>
    <property type="evidence" value="ECO:0007669"/>
    <property type="project" value="TreeGrafter"/>
</dbReference>
<accession>A0A0C9QNT5</accession>
<name>A0A0C9QNT5_9CONI</name>
<feature type="chain" id="PRO_5002201259" evidence="8">
    <location>
        <begin position="19"/>
        <end position="246"/>
    </location>
</feature>
<comment type="similarity">
    <text evidence="2 7">Belongs to the Nudix hydrolase family.</text>
</comment>
<dbReference type="GO" id="GO:0008893">
    <property type="term" value="F:guanosine-3',5'-bis(diphosphate) 3'-diphosphatase activity"/>
    <property type="evidence" value="ECO:0007669"/>
    <property type="project" value="TreeGrafter"/>
</dbReference>
<keyword evidence="8" id="KW-0732">Signal</keyword>
<comment type="cofactor">
    <cofactor evidence="1">
        <name>Mn(2+)</name>
        <dbReference type="ChEBI" id="CHEBI:29035"/>
    </cofactor>
</comment>
<dbReference type="InterPro" id="IPR015797">
    <property type="entry name" value="NUDIX_hydrolase-like_dom_sf"/>
</dbReference>
<dbReference type="EMBL" id="GCHU01015514">
    <property type="protein sequence ID" value="JAG86395.1"/>
    <property type="molecule type" value="Transcribed_RNA"/>
</dbReference>